<evidence type="ECO:0000313" key="2">
    <source>
        <dbReference type="EMBL" id="KAF4366641.1"/>
    </source>
</evidence>
<comment type="caution">
    <text evidence="2">The sequence shown here is derived from an EMBL/GenBank/DDBJ whole genome shotgun (WGS) entry which is preliminary data.</text>
</comment>
<dbReference type="PANTHER" id="PTHR35127">
    <property type="entry name" value="OS03G0736900 PROTEIN"/>
    <property type="match status" value="1"/>
</dbReference>
<dbReference type="InterPro" id="IPR056706">
    <property type="entry name" value="DUF7804"/>
</dbReference>
<accession>A0A7J6F7F1</accession>
<protein>
    <recommendedName>
        <fullName evidence="1">DUF7804 domain-containing protein</fullName>
    </recommendedName>
</protein>
<dbReference type="AlphaFoldDB" id="A0A7J6F7F1"/>
<dbReference type="Pfam" id="PF25089">
    <property type="entry name" value="DUF7804"/>
    <property type="match status" value="1"/>
</dbReference>
<sequence>MALAATRCGGNRNLLHRNIGLFKFDSNGNDRPVSLTIRNDARRKSGKKSTMTIEKSRSIHPVDLENGWNRSGSDMGSVACEKLDEWMRDSVVEIVKYLREAPLIVHVYNKGRNDGVETEMVMEKTASAGDWAVAKGKWETGDAPSPEGLIFVEELGHGSNESEKEVTREWGVVLQGKGPKCPPACYLLKTSSVGSGSGCGLGLGCTHFCLVRVNSFRETAETQLRNCWL</sequence>
<feature type="domain" description="DUF7804" evidence="1">
    <location>
        <begin position="78"/>
        <end position="162"/>
    </location>
</feature>
<dbReference type="Proteomes" id="UP000583929">
    <property type="component" value="Unassembled WGS sequence"/>
</dbReference>
<organism evidence="2 3">
    <name type="scientific">Cannabis sativa</name>
    <name type="common">Hemp</name>
    <name type="synonym">Marijuana</name>
    <dbReference type="NCBI Taxonomy" id="3483"/>
    <lineage>
        <taxon>Eukaryota</taxon>
        <taxon>Viridiplantae</taxon>
        <taxon>Streptophyta</taxon>
        <taxon>Embryophyta</taxon>
        <taxon>Tracheophyta</taxon>
        <taxon>Spermatophyta</taxon>
        <taxon>Magnoliopsida</taxon>
        <taxon>eudicotyledons</taxon>
        <taxon>Gunneridae</taxon>
        <taxon>Pentapetalae</taxon>
        <taxon>rosids</taxon>
        <taxon>fabids</taxon>
        <taxon>Rosales</taxon>
        <taxon>Cannabaceae</taxon>
        <taxon>Cannabis</taxon>
    </lineage>
</organism>
<gene>
    <name evidence="2" type="ORF">G4B88_010716</name>
</gene>
<dbReference type="PANTHER" id="PTHR35127:SF1">
    <property type="entry name" value="GENOME ASSEMBLY, CHROMOSOME: A10"/>
    <property type="match status" value="1"/>
</dbReference>
<keyword evidence="3" id="KW-1185">Reference proteome</keyword>
<name>A0A7J6F7F1_CANSA</name>
<reference evidence="2 3" key="1">
    <citation type="journal article" date="2020" name="bioRxiv">
        <title>Sequence and annotation of 42 cannabis genomes reveals extensive copy number variation in cannabinoid synthesis and pathogen resistance genes.</title>
        <authorList>
            <person name="Mckernan K.J."/>
            <person name="Helbert Y."/>
            <person name="Kane L.T."/>
            <person name="Ebling H."/>
            <person name="Zhang L."/>
            <person name="Liu B."/>
            <person name="Eaton Z."/>
            <person name="Mclaughlin S."/>
            <person name="Kingan S."/>
            <person name="Baybayan P."/>
            <person name="Concepcion G."/>
            <person name="Jordan M."/>
            <person name="Riva A."/>
            <person name="Barbazuk W."/>
            <person name="Harkins T."/>
        </authorList>
    </citation>
    <scope>NUCLEOTIDE SEQUENCE [LARGE SCALE GENOMIC DNA]</scope>
    <source>
        <strain evidence="3">cv. Jamaican Lion 4</strain>
        <tissue evidence="2">Leaf</tissue>
    </source>
</reference>
<evidence type="ECO:0000259" key="1">
    <source>
        <dbReference type="Pfam" id="PF25089"/>
    </source>
</evidence>
<proteinExistence type="predicted"/>
<evidence type="ECO:0000313" key="3">
    <source>
        <dbReference type="Proteomes" id="UP000583929"/>
    </source>
</evidence>
<dbReference type="EMBL" id="JAATIQ010000254">
    <property type="protein sequence ID" value="KAF4366641.1"/>
    <property type="molecule type" value="Genomic_DNA"/>
</dbReference>